<name>A0A158DYC4_9BURK</name>
<keyword evidence="1" id="KW-0812">Transmembrane</keyword>
<keyword evidence="1" id="KW-0472">Membrane</keyword>
<dbReference type="EMBL" id="FCOB02000041">
    <property type="protein sequence ID" value="SAK99629.1"/>
    <property type="molecule type" value="Genomic_DNA"/>
</dbReference>
<keyword evidence="4" id="KW-1185">Reference proteome</keyword>
<proteinExistence type="predicted"/>
<keyword evidence="1" id="KW-1133">Transmembrane helix</keyword>
<comment type="caution">
    <text evidence="3">The sequence shown here is derived from an EMBL/GenBank/DDBJ whole genome shotgun (WGS) entry which is preliminary data.</text>
</comment>
<dbReference type="STRING" id="1777144.AWB83_06113"/>
<evidence type="ECO:0000256" key="1">
    <source>
        <dbReference type="SAM" id="Phobius"/>
    </source>
</evidence>
<protein>
    <submittedName>
        <fullName evidence="3">Pilus assembly protein TadG</fullName>
    </submittedName>
</protein>
<dbReference type="Pfam" id="PF09977">
    <property type="entry name" value="Tad_C"/>
    <property type="match status" value="1"/>
</dbReference>
<organism evidence="3 4">
    <name type="scientific">Caballeronia ptereochthonis</name>
    <dbReference type="NCBI Taxonomy" id="1777144"/>
    <lineage>
        <taxon>Bacteria</taxon>
        <taxon>Pseudomonadati</taxon>
        <taxon>Pseudomonadota</taxon>
        <taxon>Betaproteobacteria</taxon>
        <taxon>Burkholderiales</taxon>
        <taxon>Burkholderiaceae</taxon>
        <taxon>Caballeronia</taxon>
    </lineage>
</organism>
<evidence type="ECO:0000313" key="4">
    <source>
        <dbReference type="Proteomes" id="UP000054978"/>
    </source>
</evidence>
<dbReference type="InterPro" id="IPR018705">
    <property type="entry name" value="DUF2134_membrane"/>
</dbReference>
<feature type="domain" description="DUF2134" evidence="2">
    <location>
        <begin position="76"/>
        <end position="182"/>
    </location>
</feature>
<gene>
    <name evidence="3" type="ORF">AWB83_06113</name>
</gene>
<dbReference type="AlphaFoldDB" id="A0A158DYC4"/>
<evidence type="ECO:0000259" key="2">
    <source>
        <dbReference type="Pfam" id="PF09977"/>
    </source>
</evidence>
<feature type="transmembrane region" description="Helical" evidence="1">
    <location>
        <begin position="37"/>
        <end position="61"/>
    </location>
</feature>
<sequence length="369" mass="37620">MRHSCDLNTVHGGRFLPRARRANHAASLRRQRGVMSIMMPFLLLIALMAGAVALDMGHLYLAQAELQTAADAAALAGAASLLSASSSGPNWSAAQAAAASAVSLNSSDGVTLHDASIQSGYWNLSGSPAGMQATTIVPGSYDAAAVQVTVSRAPGLNGGPVSYFLAPLFGMNNGPVSATSVAMVSAPGSIGAGGLFPVAIGTCIYSLYWNARTGTPKIDPSTGAAYEVSFGAGSNVRGCQSGQWTSFQTNANDVPTVRGFIASGNPTALNIGDSIWIEPGAKTTLYSDVSTKAGINGIDVILPVVNDASSASSSTQPIVAFAAFHIDKAHGGSGKYIQGHLLAGYKITTVGNGQVGPYYGAYVPPRLAR</sequence>
<dbReference type="Proteomes" id="UP000054978">
    <property type="component" value="Unassembled WGS sequence"/>
</dbReference>
<evidence type="ECO:0000313" key="3">
    <source>
        <dbReference type="EMBL" id="SAK99629.1"/>
    </source>
</evidence>
<accession>A0A158DYC4</accession>
<reference evidence="3" key="1">
    <citation type="submission" date="2016-01" db="EMBL/GenBank/DDBJ databases">
        <authorList>
            <person name="Peeters C."/>
        </authorList>
    </citation>
    <scope>NUCLEOTIDE SEQUENCE [LARGE SCALE GENOMIC DNA]</scope>
    <source>
        <strain evidence="3">LMG 29326</strain>
    </source>
</reference>